<gene>
    <name evidence="1" type="ORF">LWC34_31650</name>
</gene>
<dbReference type="RefSeq" id="WP_233728714.1">
    <property type="nucleotide sequence ID" value="NZ_JAJVCN010000002.1"/>
</dbReference>
<evidence type="ECO:0000313" key="1">
    <source>
        <dbReference type="EMBL" id="MCE7007342.1"/>
    </source>
</evidence>
<organism evidence="1 2">
    <name type="scientific">Kibdelosporangium philippinense</name>
    <dbReference type="NCBI Taxonomy" id="211113"/>
    <lineage>
        <taxon>Bacteria</taxon>
        <taxon>Bacillati</taxon>
        <taxon>Actinomycetota</taxon>
        <taxon>Actinomycetes</taxon>
        <taxon>Pseudonocardiales</taxon>
        <taxon>Pseudonocardiaceae</taxon>
        <taxon>Kibdelosporangium</taxon>
    </lineage>
</organism>
<keyword evidence="2" id="KW-1185">Reference proteome</keyword>
<dbReference type="Proteomes" id="UP001521150">
    <property type="component" value="Unassembled WGS sequence"/>
</dbReference>
<reference evidence="1 2" key="1">
    <citation type="submission" date="2021-12" db="EMBL/GenBank/DDBJ databases">
        <title>Genome sequence of Kibdelosporangium philippinense ATCC 49844.</title>
        <authorList>
            <person name="Fedorov E.A."/>
            <person name="Omeragic M."/>
            <person name="Shalygina K.F."/>
            <person name="Maclea K.S."/>
        </authorList>
    </citation>
    <scope>NUCLEOTIDE SEQUENCE [LARGE SCALE GENOMIC DNA]</scope>
    <source>
        <strain evidence="1 2">ATCC 49844</strain>
    </source>
</reference>
<dbReference type="EMBL" id="JAJVCN010000002">
    <property type="protein sequence ID" value="MCE7007342.1"/>
    <property type="molecule type" value="Genomic_DNA"/>
</dbReference>
<protein>
    <submittedName>
        <fullName evidence="1">Uncharacterized protein</fullName>
    </submittedName>
</protein>
<evidence type="ECO:0000313" key="2">
    <source>
        <dbReference type="Proteomes" id="UP001521150"/>
    </source>
</evidence>
<name>A0ABS8ZIK1_9PSEU</name>
<proteinExistence type="predicted"/>
<comment type="caution">
    <text evidence="1">The sequence shown here is derived from an EMBL/GenBank/DDBJ whole genome shotgun (WGS) entry which is preliminary data.</text>
</comment>
<accession>A0ABS8ZIK1</accession>
<sequence length="575" mass="62409">MNDQGWTLPGQEPSFYLEMHAVTGAARGQLGMVTLINGDELFIDGSTVAALMFETVSFRLFSGPLRSVVLLVCDAAALGMETGLAFDIWAAMRVRYPELVLFASTSVLDTWHVDLHGNGAPATEIEHGGKWVGFGAPAAGENPSLHDILDQLRVWQGKNPQLRAHYAATIPLFAMTDRVAKAVAVMAGRLRHDRVLDLLSAREILESGLGDPDLVKIAVLRVLRDTQMLPEPAEVILAELDPVTSQLDEFHLPAKALSMLELGQQYWDENMRVRTTAGWAGPDPSPGIRDYLEQHGVLAALTEAGFDHRSSAHLVDMVNDELAVRGIQAAQASAANLGSALALLRQHGLPGRTDLVGRVSRMLADGNGNAATAHLTTVRTSLSHHGVDDSGAQWWFDAGQVRWQSVRDGNGPIAVTFVRDGQLRRFLDEGGVPGIEDASIYDAYTDARGVEVTVEGKRLSVSLQVFMDLLVRLGLVTNGRAMLLASYAGLGDVEDLSRTVRTRFPRFELSAPRGRVGFGTVVNREGRRRQTIRVLDGGSWVTVDMRGLHRFSAGVLQEDGPEWTPQAGAWAVRGS</sequence>